<dbReference type="PRINTS" id="PR00381">
    <property type="entry name" value="KINESINLIGHT"/>
</dbReference>
<feature type="repeat" description="TPR" evidence="3">
    <location>
        <begin position="1008"/>
        <end position="1041"/>
    </location>
</feature>
<dbReference type="SUPFAM" id="SSF53474">
    <property type="entry name" value="alpha/beta-Hydrolases"/>
    <property type="match status" value="1"/>
</dbReference>
<evidence type="ECO:0000313" key="6">
    <source>
        <dbReference type="Proteomes" id="UP001370758"/>
    </source>
</evidence>
<evidence type="ECO:0000256" key="3">
    <source>
        <dbReference type="PROSITE-ProRule" id="PRU00339"/>
    </source>
</evidence>
<reference evidence="5 6" key="1">
    <citation type="submission" date="2023-08" db="EMBL/GenBank/DDBJ databases">
        <authorList>
            <person name="Palmer J.M."/>
        </authorList>
    </citation>
    <scope>NUCLEOTIDE SEQUENCE [LARGE SCALE GENOMIC DNA]</scope>
    <source>
        <strain evidence="5 6">TWF481</strain>
    </source>
</reference>
<dbReference type="PANTHER" id="PTHR45641">
    <property type="entry name" value="TETRATRICOPEPTIDE REPEAT PROTEIN (AFU_ORTHOLOGUE AFUA_6G03870)"/>
    <property type="match status" value="1"/>
</dbReference>
<feature type="repeat" description="TPR" evidence="3">
    <location>
        <begin position="1134"/>
        <end position="1167"/>
    </location>
</feature>
<dbReference type="PROSITE" id="PS50293">
    <property type="entry name" value="TPR_REGION"/>
    <property type="match status" value="1"/>
</dbReference>
<evidence type="ECO:0000259" key="4">
    <source>
        <dbReference type="Pfam" id="PF00931"/>
    </source>
</evidence>
<evidence type="ECO:0000256" key="2">
    <source>
        <dbReference type="ARBA" id="ARBA00022803"/>
    </source>
</evidence>
<dbReference type="Pfam" id="PF13374">
    <property type="entry name" value="TPR_10"/>
    <property type="match status" value="4"/>
</dbReference>
<dbReference type="Pfam" id="PF13424">
    <property type="entry name" value="TPR_12"/>
    <property type="match status" value="4"/>
</dbReference>
<protein>
    <recommendedName>
        <fullName evidence="4">NB-ARC domain-containing protein</fullName>
    </recommendedName>
</protein>
<dbReference type="InterPro" id="IPR011990">
    <property type="entry name" value="TPR-like_helical_dom_sf"/>
</dbReference>
<dbReference type="PROSITE" id="PS50005">
    <property type="entry name" value="TPR"/>
    <property type="match status" value="6"/>
</dbReference>
<dbReference type="InterPro" id="IPR027417">
    <property type="entry name" value="P-loop_NTPase"/>
</dbReference>
<dbReference type="AlphaFoldDB" id="A0AAV9W0R6"/>
<dbReference type="SUPFAM" id="SSF48452">
    <property type="entry name" value="TPR-like"/>
    <property type="match status" value="1"/>
</dbReference>
<keyword evidence="1" id="KW-0677">Repeat</keyword>
<evidence type="ECO:0000313" key="5">
    <source>
        <dbReference type="EMBL" id="KAK6500012.1"/>
    </source>
</evidence>
<dbReference type="InterPro" id="IPR029058">
    <property type="entry name" value="AB_hydrolase_fold"/>
</dbReference>
<keyword evidence="2 3" id="KW-0802">TPR repeat</keyword>
<dbReference type="InterPro" id="IPR019734">
    <property type="entry name" value="TPR_rpt"/>
</dbReference>
<dbReference type="Pfam" id="PF00931">
    <property type="entry name" value="NB-ARC"/>
    <property type="match status" value="1"/>
</dbReference>
<dbReference type="EMBL" id="JAVHJL010000007">
    <property type="protein sequence ID" value="KAK6500012.1"/>
    <property type="molecule type" value="Genomic_DNA"/>
</dbReference>
<dbReference type="SUPFAM" id="SSF52540">
    <property type="entry name" value="P-loop containing nucleoside triphosphate hydrolases"/>
    <property type="match status" value="1"/>
</dbReference>
<dbReference type="SMART" id="SM00028">
    <property type="entry name" value="TPR"/>
    <property type="match status" value="12"/>
</dbReference>
<dbReference type="Gene3D" id="3.40.50.300">
    <property type="entry name" value="P-loop containing nucleotide triphosphate hydrolases"/>
    <property type="match status" value="1"/>
</dbReference>
<dbReference type="Gene3D" id="3.40.50.1820">
    <property type="entry name" value="alpha/beta hydrolase"/>
    <property type="match status" value="1"/>
</dbReference>
<accession>A0AAV9W0R6</accession>
<organism evidence="5 6">
    <name type="scientific">Arthrobotrys musiformis</name>
    <dbReference type="NCBI Taxonomy" id="47236"/>
    <lineage>
        <taxon>Eukaryota</taxon>
        <taxon>Fungi</taxon>
        <taxon>Dikarya</taxon>
        <taxon>Ascomycota</taxon>
        <taxon>Pezizomycotina</taxon>
        <taxon>Orbiliomycetes</taxon>
        <taxon>Orbiliales</taxon>
        <taxon>Orbiliaceae</taxon>
        <taxon>Arthrobotrys</taxon>
    </lineage>
</organism>
<feature type="repeat" description="TPR" evidence="3">
    <location>
        <begin position="924"/>
        <end position="957"/>
    </location>
</feature>
<evidence type="ECO:0000256" key="1">
    <source>
        <dbReference type="ARBA" id="ARBA00022737"/>
    </source>
</evidence>
<dbReference type="Gene3D" id="1.25.40.10">
    <property type="entry name" value="Tetratricopeptide repeat domain"/>
    <property type="match status" value="4"/>
</dbReference>
<feature type="repeat" description="TPR" evidence="3">
    <location>
        <begin position="1092"/>
        <end position="1125"/>
    </location>
</feature>
<feature type="domain" description="NB-ARC" evidence="4">
    <location>
        <begin position="295"/>
        <end position="482"/>
    </location>
</feature>
<gene>
    <name evidence="5" type="ORF">TWF481_010371</name>
</gene>
<name>A0AAV9W0R6_9PEZI</name>
<feature type="repeat" description="TPR" evidence="3">
    <location>
        <begin position="840"/>
        <end position="873"/>
    </location>
</feature>
<dbReference type="Proteomes" id="UP001370758">
    <property type="component" value="Unassembled WGS sequence"/>
</dbReference>
<keyword evidence="6" id="KW-1185">Reference proteome</keyword>
<dbReference type="InterPro" id="IPR002182">
    <property type="entry name" value="NB-ARC"/>
</dbReference>
<sequence>MWLQDFFLKDNNLKYCRTMTFGYNTKYRAKEKRWIEDHVENLLTEVNKARSTKAEQRRPLVLIGHSFGGTIITHAFVKASTGTLYTNIYNSVRGIFFFGVPFKGINLEDVFSMLDDDEEIGKEDYELVRGIVYETERFTNTATIFKERIEGTKTRVFSFYETHMTPKVIKLPDGSYGRHGDHVIVVSRNSVELGISGLEELFSAPANHSTIVKFKNEQDPTYRTVHDRLKELVQSAEAAAIQGLEKSQYIVSKDGIGDINTQRDKIKKIKEINFVIPFDLPLPRNRNFVGRVEKLAQVHEHFSEPNVSDTPRFFALVGTGGMGKTQIAIEYAYRHRHNYTAIFWVSAASEDTIRTSFINIMQRIVKEQARITWPESSPDYQAIGSKLRIPGLINQKGTISANLEAVDNIRSALFNWLQMPGNNRWILIFDNADDLETFDLQRYFPNSGDGAILVTSRRPEFSHRAEQVSLEGLDDESAIKLLLDLAQLPSSPEDLSAIKAGAASLVAILGFMPLAISHAGCYIYETKLPLGDYLLYYNKAFMAVQSRKPRFGWNYRNDTAATTWEISFSKIEEQDKEAALLLLVCSYLNPEEISNSLWEDELADKIEIENKILLLASYSLAKVMRFGLFSVHPVVHMWARERSDRPGRFKTMRHAVTILGKASQRVNVSRESNEWKAQEERIIASHLEYLHQYSKPLFPAFPLKEQGFEDQMLFDYFHNIALVFYNQGKHDEAMQWYERALSGKEKAFGRDHPSTLNTVNNIALVFDNQGKHDEAMKLYWRAFTGYETALGKDHPLTLKAVHNIAGAFDNQRKYDEAMKWYERALTSKEKACGRNHPSTLSIINDIAGVFFNEGKYDEAMKWYERAFTSKEKAFGRDHPSTLNTIKNIAGVFLNQDKHNEAMQWYKRALAGYEMTLGKDHPSTLDTVHNIALVFYKQGKYDEAIQWYEQALAGKDKAFGRDHPSTLDTVHNIALVFDKQDKYDEAIQWYKQALAGKDKAFGRDHPSTLNTVHNIALAFDKQNKYDEAIQWYEQALAGKEKVFGRDHLSILGIVNNIALIFDNKGKHDDAMQWYKRALAGYEEVLGKDHFLIFNTVDNIALAFRNQGEYDKAIQQYERALAGYEMTLGKDHPSTLDTIHNIALVFDDQDKYDEAMQWYERALSRKEKVFDRDHPSILSTVSNIAGIFLRQDKYNEAMQWYKRALAGYKITLGEDHPLTLQTAEFLHTFTENINILEEFGAGKSV</sequence>
<dbReference type="GO" id="GO:0043531">
    <property type="term" value="F:ADP binding"/>
    <property type="evidence" value="ECO:0007669"/>
    <property type="project" value="InterPro"/>
</dbReference>
<feature type="repeat" description="TPR" evidence="3">
    <location>
        <begin position="714"/>
        <end position="747"/>
    </location>
</feature>
<dbReference type="PANTHER" id="PTHR45641:SF19">
    <property type="entry name" value="NEPHROCYSTIN-3"/>
    <property type="match status" value="1"/>
</dbReference>
<proteinExistence type="predicted"/>
<comment type="caution">
    <text evidence="5">The sequence shown here is derived from an EMBL/GenBank/DDBJ whole genome shotgun (WGS) entry which is preliminary data.</text>
</comment>